<gene>
    <name evidence="1" type="ORF">COO91_00208</name>
</gene>
<sequence length="53" mass="5935">MEQTTALLERSKIKIQVVTIQQVDKTLVEVLERYGNLLALHGLATLLSLLSSR</sequence>
<dbReference type="KEGG" id="nfl:COO91_00208"/>
<evidence type="ECO:0000313" key="2">
    <source>
        <dbReference type="Proteomes" id="UP000232003"/>
    </source>
</evidence>
<dbReference type="EMBL" id="CP024785">
    <property type="protein sequence ID" value="AUB34388.1"/>
    <property type="molecule type" value="Genomic_DNA"/>
</dbReference>
<reference evidence="1 2" key="1">
    <citation type="submission" date="2017-11" db="EMBL/GenBank/DDBJ databases">
        <title>Complete genome of a free-living desiccation-tolerant cyanobacterium and its photosynthetic adaptation to extreme terrestrial habitat.</title>
        <authorList>
            <person name="Shang J."/>
        </authorList>
    </citation>
    <scope>NUCLEOTIDE SEQUENCE [LARGE SCALE GENOMIC DNA]</scope>
    <source>
        <strain evidence="1 2">CCNUN1</strain>
    </source>
</reference>
<evidence type="ECO:0000313" key="1">
    <source>
        <dbReference type="EMBL" id="AUB34388.1"/>
    </source>
</evidence>
<dbReference type="AlphaFoldDB" id="A0A2K8SG22"/>
<name>A0A2K8SG22_9NOSO</name>
<organism evidence="1 2">
    <name type="scientific">Nostoc flagelliforme CCNUN1</name>
    <dbReference type="NCBI Taxonomy" id="2038116"/>
    <lineage>
        <taxon>Bacteria</taxon>
        <taxon>Bacillati</taxon>
        <taxon>Cyanobacteriota</taxon>
        <taxon>Cyanophyceae</taxon>
        <taxon>Nostocales</taxon>
        <taxon>Nostocaceae</taxon>
        <taxon>Nostoc</taxon>
    </lineage>
</organism>
<protein>
    <submittedName>
        <fullName evidence="1">Uncharacterized protein</fullName>
    </submittedName>
</protein>
<accession>A0A2K8SG22</accession>
<keyword evidence="2" id="KW-1185">Reference proteome</keyword>
<proteinExistence type="predicted"/>
<dbReference type="Proteomes" id="UP000232003">
    <property type="component" value="Chromosome"/>
</dbReference>